<reference evidence="1 2" key="1">
    <citation type="submission" date="2016-02" db="EMBL/GenBank/DDBJ databases">
        <title>Draft genome sequence of the strain BR 10247T Bradyrhizobium neotropicale isolated from nodules of Centrolobium paraense.</title>
        <authorList>
            <person name="Simoes-Araujo J.L."/>
            <person name="Barauna A.C."/>
            <person name="Silva K."/>
            <person name="Zilli J.E."/>
        </authorList>
    </citation>
    <scope>NUCLEOTIDE SEQUENCE [LARGE SCALE GENOMIC DNA]</scope>
    <source>
        <strain evidence="1 2">BR 10247</strain>
    </source>
</reference>
<dbReference type="RefSeq" id="WP_063677363.1">
    <property type="nucleotide sequence ID" value="NZ_LSEF01000030.1"/>
</dbReference>
<name>A0A176ZFV0_9BRAD</name>
<dbReference type="EMBL" id="LSEF01000030">
    <property type="protein sequence ID" value="OAF18802.1"/>
    <property type="molecule type" value="Genomic_DNA"/>
</dbReference>
<protein>
    <submittedName>
        <fullName evidence="1">Transposase</fullName>
    </submittedName>
</protein>
<dbReference type="AlphaFoldDB" id="A0A176ZFV0"/>
<organism evidence="1 2">
    <name type="scientific">Bradyrhizobium neotropicale</name>
    <dbReference type="NCBI Taxonomy" id="1497615"/>
    <lineage>
        <taxon>Bacteria</taxon>
        <taxon>Pseudomonadati</taxon>
        <taxon>Pseudomonadota</taxon>
        <taxon>Alphaproteobacteria</taxon>
        <taxon>Hyphomicrobiales</taxon>
        <taxon>Nitrobacteraceae</taxon>
        <taxon>Bradyrhizobium</taxon>
    </lineage>
</organism>
<dbReference type="Proteomes" id="UP000077173">
    <property type="component" value="Unassembled WGS sequence"/>
</dbReference>
<evidence type="ECO:0000313" key="1">
    <source>
        <dbReference type="EMBL" id="OAF18802.1"/>
    </source>
</evidence>
<dbReference type="NCBIfam" id="NF033819">
    <property type="entry name" value="IS66_TnpB"/>
    <property type="match status" value="1"/>
</dbReference>
<dbReference type="PANTHER" id="PTHR36455">
    <property type="match status" value="1"/>
</dbReference>
<gene>
    <name evidence="1" type="ORF">AXW67_39940</name>
</gene>
<evidence type="ECO:0000313" key="2">
    <source>
        <dbReference type="Proteomes" id="UP000077173"/>
    </source>
</evidence>
<comment type="caution">
    <text evidence="1">The sequence shown here is derived from an EMBL/GenBank/DDBJ whole genome shotgun (WGS) entry which is preliminary data.</text>
</comment>
<sequence length="115" mass="12902">MIPIPSGVRVWIATGHTDMRRGMQSLALTVQESLKRDPHAGDLYIFRGRRGDLVKILWHDGLGMSLYAKRLDRGKFIWPSASNGAVSISAAQMAYMLEGIDWRNPQLSWRPHSAG</sequence>
<accession>A0A176ZFV0</accession>
<dbReference type="PANTHER" id="PTHR36455:SF1">
    <property type="entry name" value="BLR8292 PROTEIN"/>
    <property type="match status" value="1"/>
</dbReference>
<dbReference type="InterPro" id="IPR008878">
    <property type="entry name" value="Transposase_IS66_Orf2"/>
</dbReference>
<dbReference type="Pfam" id="PF05717">
    <property type="entry name" value="TnpB_IS66"/>
    <property type="match status" value="1"/>
</dbReference>
<proteinExistence type="predicted"/>
<keyword evidence="2" id="KW-1185">Reference proteome</keyword>